<proteinExistence type="predicted"/>
<dbReference type="Proteomes" id="UP000828048">
    <property type="component" value="Chromosome 2"/>
</dbReference>
<accession>A0ACB7WY05</accession>
<protein>
    <submittedName>
        <fullName evidence="1">Uncharacterized protein</fullName>
    </submittedName>
</protein>
<sequence>MHPEPFIPLPPPPPPVVEEDPESEDDFRRRRVPINDSNERFNKVQSSLRGCVKRAFGVLKRRFCFLKIASQYDFQEAKKFIHIAMGLHNYIRMHYPSDEYFKDTELGNGSYVFEDRTSRDIRQEFMDRMRSAPKFAQTDREMNLLHDGIRDRIALDYSRGRNQRGRAS</sequence>
<gene>
    <name evidence="1" type="ORF">Vadar_004705</name>
</gene>
<comment type="caution">
    <text evidence="1">The sequence shown here is derived from an EMBL/GenBank/DDBJ whole genome shotgun (WGS) entry which is preliminary data.</text>
</comment>
<evidence type="ECO:0000313" key="2">
    <source>
        <dbReference type="Proteomes" id="UP000828048"/>
    </source>
</evidence>
<reference evidence="1 2" key="1">
    <citation type="journal article" date="2021" name="Hortic Res">
        <title>High-quality reference genome and annotation aids understanding of berry development for evergreen blueberry (Vaccinium darrowii).</title>
        <authorList>
            <person name="Yu J."/>
            <person name="Hulse-Kemp A.M."/>
            <person name="Babiker E."/>
            <person name="Staton M."/>
        </authorList>
    </citation>
    <scope>NUCLEOTIDE SEQUENCE [LARGE SCALE GENOMIC DNA]</scope>
    <source>
        <strain evidence="2">cv. NJ 8807/NJ 8810</strain>
        <tissue evidence="1">Young leaf</tissue>
    </source>
</reference>
<keyword evidence="2" id="KW-1185">Reference proteome</keyword>
<organism evidence="1 2">
    <name type="scientific">Vaccinium darrowii</name>
    <dbReference type="NCBI Taxonomy" id="229202"/>
    <lineage>
        <taxon>Eukaryota</taxon>
        <taxon>Viridiplantae</taxon>
        <taxon>Streptophyta</taxon>
        <taxon>Embryophyta</taxon>
        <taxon>Tracheophyta</taxon>
        <taxon>Spermatophyta</taxon>
        <taxon>Magnoliopsida</taxon>
        <taxon>eudicotyledons</taxon>
        <taxon>Gunneridae</taxon>
        <taxon>Pentapetalae</taxon>
        <taxon>asterids</taxon>
        <taxon>Ericales</taxon>
        <taxon>Ericaceae</taxon>
        <taxon>Vaccinioideae</taxon>
        <taxon>Vaccinieae</taxon>
        <taxon>Vaccinium</taxon>
    </lineage>
</organism>
<dbReference type="EMBL" id="CM037152">
    <property type="protein sequence ID" value="KAH7833271.1"/>
    <property type="molecule type" value="Genomic_DNA"/>
</dbReference>
<evidence type="ECO:0000313" key="1">
    <source>
        <dbReference type="EMBL" id="KAH7833271.1"/>
    </source>
</evidence>
<name>A0ACB7WY05_9ERIC</name>